<proteinExistence type="predicted"/>
<reference evidence="3 4" key="1">
    <citation type="submission" date="2015-12" db="EMBL/GenBank/DDBJ databases">
        <title>Draft genome sequence of Moniliophthora roreri, the causal agent of frosty pod rot of cacao.</title>
        <authorList>
            <person name="Aime M.C."/>
            <person name="Diaz-Valderrama J.R."/>
            <person name="Kijpornyongpan T."/>
            <person name="Phillips-Mora W."/>
        </authorList>
    </citation>
    <scope>NUCLEOTIDE SEQUENCE [LARGE SCALE GENOMIC DNA]</scope>
    <source>
        <strain evidence="3 4">MCA 2952</strain>
    </source>
</reference>
<feature type="region of interest" description="Disordered" evidence="1">
    <location>
        <begin position="169"/>
        <end position="192"/>
    </location>
</feature>
<dbReference type="AlphaFoldDB" id="A0A0W0FEK6"/>
<keyword evidence="2" id="KW-0812">Transmembrane</keyword>
<evidence type="ECO:0000313" key="3">
    <source>
        <dbReference type="EMBL" id="KTB34763.1"/>
    </source>
</evidence>
<feature type="compositionally biased region" description="Low complexity" evidence="1">
    <location>
        <begin position="177"/>
        <end position="192"/>
    </location>
</feature>
<comment type="caution">
    <text evidence="3">The sequence shown here is derived from an EMBL/GenBank/DDBJ whole genome shotgun (WGS) entry which is preliminary data.</text>
</comment>
<evidence type="ECO:0000313" key="4">
    <source>
        <dbReference type="Proteomes" id="UP000054988"/>
    </source>
</evidence>
<dbReference type="Proteomes" id="UP000054988">
    <property type="component" value="Unassembled WGS sequence"/>
</dbReference>
<sequence>MAPLPALDSDSDLDFTFSDAKSTTNVVIILFRSSSSNPLPIAFLLVYILVPLIFNWRYPIRSVDTLQNLVTRIEKTIRDNTSVKNKHALQLKKCKEEMKARLRVFHNHVNTLKDQREPHRSRLRAWFAFRWKMIRDVDECYTALRVLQAEVQAKLTREGDLESESCRFRNVPDKPPNVTTRNRVNTTRNESC</sequence>
<accession>A0A0W0FEK6</accession>
<keyword evidence="2" id="KW-0472">Membrane</keyword>
<evidence type="ECO:0000256" key="2">
    <source>
        <dbReference type="SAM" id="Phobius"/>
    </source>
</evidence>
<keyword evidence="2" id="KW-1133">Transmembrane helix</keyword>
<name>A0A0W0FEK6_MONRR</name>
<protein>
    <submittedName>
        <fullName evidence="3">Uncharacterized protein</fullName>
    </submittedName>
</protein>
<gene>
    <name evidence="3" type="ORF">WG66_12656</name>
</gene>
<feature type="transmembrane region" description="Helical" evidence="2">
    <location>
        <begin position="39"/>
        <end position="58"/>
    </location>
</feature>
<evidence type="ECO:0000256" key="1">
    <source>
        <dbReference type="SAM" id="MobiDB-lite"/>
    </source>
</evidence>
<organism evidence="3 4">
    <name type="scientific">Moniliophthora roreri</name>
    <name type="common">Frosty pod rot fungus</name>
    <name type="synonym">Monilia roreri</name>
    <dbReference type="NCBI Taxonomy" id="221103"/>
    <lineage>
        <taxon>Eukaryota</taxon>
        <taxon>Fungi</taxon>
        <taxon>Dikarya</taxon>
        <taxon>Basidiomycota</taxon>
        <taxon>Agaricomycotina</taxon>
        <taxon>Agaricomycetes</taxon>
        <taxon>Agaricomycetidae</taxon>
        <taxon>Agaricales</taxon>
        <taxon>Marasmiineae</taxon>
        <taxon>Marasmiaceae</taxon>
        <taxon>Moniliophthora</taxon>
    </lineage>
</organism>
<dbReference type="EMBL" id="LATX01002039">
    <property type="protein sequence ID" value="KTB34763.1"/>
    <property type="molecule type" value="Genomic_DNA"/>
</dbReference>